<feature type="domain" description="Aromatic amino acid beta-eliminating lyase/threonine aldolase" evidence="10">
    <location>
        <begin position="45"/>
        <end position="422"/>
    </location>
</feature>
<dbReference type="CDD" id="cd00617">
    <property type="entry name" value="Tnase_like"/>
    <property type="match status" value="1"/>
</dbReference>
<evidence type="ECO:0000313" key="12">
    <source>
        <dbReference type="Proteomes" id="UP000637720"/>
    </source>
</evidence>
<evidence type="ECO:0000256" key="7">
    <source>
        <dbReference type="ARBA" id="ARBA00047962"/>
    </source>
</evidence>
<comment type="similarity">
    <text evidence="3 8">Belongs to the beta-eliminating lyase family.</text>
</comment>
<dbReference type="EC" id="4.1.99.1" evidence="8"/>
<evidence type="ECO:0000256" key="6">
    <source>
        <dbReference type="ARBA" id="ARBA00023239"/>
    </source>
</evidence>
<proteinExistence type="inferred from homology"/>
<dbReference type="Gene3D" id="3.40.640.10">
    <property type="entry name" value="Type I PLP-dependent aspartate aminotransferase-like (Major domain)"/>
    <property type="match status" value="1"/>
</dbReference>
<dbReference type="Proteomes" id="UP000637720">
    <property type="component" value="Unassembled WGS sequence"/>
</dbReference>
<dbReference type="PIRSF" id="PIRSF001386">
    <property type="entry name" value="Trpase"/>
    <property type="match status" value="1"/>
</dbReference>
<dbReference type="PROSITE" id="PS00853">
    <property type="entry name" value="BETA_ELIM_LYASE"/>
    <property type="match status" value="1"/>
</dbReference>
<dbReference type="UniPathway" id="UPA00332">
    <property type="reaction ID" value="UER00452"/>
</dbReference>
<keyword evidence="4 8" id="KW-0663">Pyridoxal phosphate</keyword>
<evidence type="ECO:0000259" key="10">
    <source>
        <dbReference type="Pfam" id="PF01212"/>
    </source>
</evidence>
<comment type="catalytic activity">
    <reaction evidence="7 8">
        <text>L-tryptophan + H2O = indole + pyruvate + NH4(+)</text>
        <dbReference type="Rhea" id="RHEA:19553"/>
        <dbReference type="ChEBI" id="CHEBI:15361"/>
        <dbReference type="ChEBI" id="CHEBI:15377"/>
        <dbReference type="ChEBI" id="CHEBI:16881"/>
        <dbReference type="ChEBI" id="CHEBI:28938"/>
        <dbReference type="ChEBI" id="CHEBI:57912"/>
        <dbReference type="EC" id="4.1.99.1"/>
    </reaction>
</comment>
<feature type="modified residue" description="N6-(pyridoxal phosphate)lysine" evidence="8 9">
    <location>
        <position position="257"/>
    </location>
</feature>
<comment type="cofactor">
    <cofactor evidence="1 8 9">
        <name>pyridoxal 5'-phosphate</name>
        <dbReference type="ChEBI" id="CHEBI:597326"/>
    </cofactor>
</comment>
<comment type="pathway">
    <text evidence="2 8">Amino-acid degradation; L-tryptophan degradation via pyruvate pathway; indole and pyruvate from L-tryptophan: step 1/1.</text>
</comment>
<keyword evidence="5 8" id="KW-0823">Tryptophan catabolism</keyword>
<dbReference type="AlphaFoldDB" id="A0A8J3BAR6"/>
<dbReference type="PANTHER" id="PTHR32325">
    <property type="entry name" value="BETA-ELIMINATING LYASE-LIKE PROTEIN-RELATED"/>
    <property type="match status" value="1"/>
</dbReference>
<organism evidence="11 12">
    <name type="scientific">Calditerricola satsumensis</name>
    <dbReference type="NCBI Taxonomy" id="373054"/>
    <lineage>
        <taxon>Bacteria</taxon>
        <taxon>Bacillati</taxon>
        <taxon>Bacillota</taxon>
        <taxon>Bacilli</taxon>
        <taxon>Bacillales</taxon>
        <taxon>Bacillaceae</taxon>
        <taxon>Calditerricola</taxon>
    </lineage>
</organism>
<name>A0A8J3BAR6_9BACI</name>
<evidence type="ECO:0000256" key="3">
    <source>
        <dbReference type="ARBA" id="ARBA00009721"/>
    </source>
</evidence>
<comment type="caution">
    <text evidence="11">The sequence shown here is derived from an EMBL/GenBank/DDBJ whole genome shotgun (WGS) entry which is preliminary data.</text>
</comment>
<dbReference type="SUPFAM" id="SSF53383">
    <property type="entry name" value="PLP-dependent transferases"/>
    <property type="match status" value="1"/>
</dbReference>
<evidence type="ECO:0000313" key="11">
    <source>
        <dbReference type="EMBL" id="GGK00243.1"/>
    </source>
</evidence>
<dbReference type="PANTHER" id="PTHR32325:SF4">
    <property type="entry name" value="TRYPTOPHANASE"/>
    <property type="match status" value="1"/>
</dbReference>
<keyword evidence="6 8" id="KW-0456">Lyase</keyword>
<reference evidence="11" key="2">
    <citation type="submission" date="2020-09" db="EMBL/GenBank/DDBJ databases">
        <authorList>
            <person name="Sun Q."/>
            <person name="Ohkuma M."/>
        </authorList>
    </citation>
    <scope>NUCLEOTIDE SEQUENCE</scope>
    <source>
        <strain evidence="11">JCM 14719</strain>
    </source>
</reference>
<evidence type="ECO:0000256" key="2">
    <source>
        <dbReference type="ARBA" id="ARBA00004662"/>
    </source>
</evidence>
<dbReference type="InterPro" id="IPR015424">
    <property type="entry name" value="PyrdxlP-dep_Trfase"/>
</dbReference>
<evidence type="ECO:0000256" key="9">
    <source>
        <dbReference type="PIRSR" id="PIRSR611166-50"/>
    </source>
</evidence>
<dbReference type="InterPro" id="IPR015421">
    <property type="entry name" value="PyrdxlP-dep_Trfase_major"/>
</dbReference>
<evidence type="ECO:0000256" key="5">
    <source>
        <dbReference type="ARBA" id="ARBA00023079"/>
    </source>
</evidence>
<dbReference type="Pfam" id="PF01212">
    <property type="entry name" value="Beta_elim_lyase"/>
    <property type="match status" value="1"/>
</dbReference>
<evidence type="ECO:0000256" key="1">
    <source>
        <dbReference type="ARBA" id="ARBA00001933"/>
    </source>
</evidence>
<dbReference type="EMBL" id="BMOF01000022">
    <property type="protein sequence ID" value="GGK00243.1"/>
    <property type="molecule type" value="Genomic_DNA"/>
</dbReference>
<dbReference type="GO" id="GO:0009034">
    <property type="term" value="F:tryptophanase activity"/>
    <property type="evidence" value="ECO:0007669"/>
    <property type="project" value="UniProtKB-UniRule"/>
</dbReference>
<dbReference type="InterPro" id="IPR001597">
    <property type="entry name" value="ArAA_b-elim_lyase/Thr_aldolase"/>
</dbReference>
<comment type="subunit">
    <text evidence="8">Homotetramer.</text>
</comment>
<gene>
    <name evidence="8" type="primary">tnaA</name>
    <name evidence="11" type="ORF">GCM10007043_12860</name>
</gene>
<keyword evidence="12" id="KW-1185">Reference proteome</keyword>
<protein>
    <recommendedName>
        <fullName evidence="8">Tryptophanase</fullName>
        <ecNumber evidence="8">4.1.99.1</ecNumber>
    </recommendedName>
    <alternativeName>
        <fullName evidence="8">L-tryptophan indole-lyase</fullName>
        <shortName evidence="8">TNase</shortName>
    </alternativeName>
</protein>
<sequence>MVRPEPYRIKMVEPIRLISREERERRIAEAGYNLFALRAEDVFIDLLTDSGTGAMSDAQWAALLRGDESYAGSRSFSRLQETVRELTGYRYVLPTHQGRGAEHVLFPLLITRPGQLVIGNLHFDTTRAHIQLAGGRPVDLVIPEAYDTTVDHPFKGNLDVDRLEALLKSTPRDAVAFILVTVTCNSAGGQPVSLANLRAVRAVADKYGVPVFLDAARFAENAYFIKMREPGYAGRSIPSIVKEMFSYADGLTMSAKKDGLVNIGGLLALRDDEDLFRRCQARLVPFEGFPTYGGLAGRDMEALAEGLREAVDEDHLAARIGQVERFGRWLEEAGVPVQRPIGGHAVYVDAKRFLPHVPPHQFPAQALAVELYREAGVRGVEVGSFLLGRDEEGRQQTAPMEFLRLAVPRRTYTDNHLRYAAEALERIMARRDAIGGFRIVYEPPVLRHFTAHLAPVSAGCPQPFANELLTED</sequence>
<dbReference type="HAMAP" id="MF_00544">
    <property type="entry name" value="Tryptophanase"/>
    <property type="match status" value="1"/>
</dbReference>
<dbReference type="InterPro" id="IPR018176">
    <property type="entry name" value="Tryptophanase_CS"/>
</dbReference>
<evidence type="ECO:0000256" key="8">
    <source>
        <dbReference type="HAMAP-Rule" id="MF_00544"/>
    </source>
</evidence>
<dbReference type="InterPro" id="IPR013440">
    <property type="entry name" value="TNase"/>
</dbReference>
<dbReference type="InterPro" id="IPR011166">
    <property type="entry name" value="Beta-eliminating_lyase"/>
</dbReference>
<dbReference type="Gene3D" id="3.90.1150.10">
    <property type="entry name" value="Aspartate Aminotransferase, domain 1"/>
    <property type="match status" value="1"/>
</dbReference>
<evidence type="ECO:0000256" key="4">
    <source>
        <dbReference type="ARBA" id="ARBA00022898"/>
    </source>
</evidence>
<reference evidence="11" key="1">
    <citation type="journal article" date="2014" name="Int. J. Syst. Evol. Microbiol.">
        <title>Complete genome sequence of Corynebacterium casei LMG S-19264T (=DSM 44701T), isolated from a smear-ripened cheese.</title>
        <authorList>
            <consortium name="US DOE Joint Genome Institute (JGI-PGF)"/>
            <person name="Walter F."/>
            <person name="Albersmeier A."/>
            <person name="Kalinowski J."/>
            <person name="Ruckert C."/>
        </authorList>
    </citation>
    <scope>NUCLEOTIDE SEQUENCE</scope>
    <source>
        <strain evidence="11">JCM 14719</strain>
    </source>
</reference>
<dbReference type="NCBIfam" id="NF009709">
    <property type="entry name" value="PRK13238.1"/>
    <property type="match status" value="1"/>
</dbReference>
<dbReference type="InterPro" id="IPR015422">
    <property type="entry name" value="PyrdxlP-dep_Trfase_small"/>
</dbReference>
<dbReference type="RefSeq" id="WP_188817235.1">
    <property type="nucleotide sequence ID" value="NZ_BMOF01000022.1"/>
</dbReference>
<accession>A0A8J3BAR6</accession>